<name>A0ABS6D1F4_9FIRM</name>
<dbReference type="CDD" id="cd01949">
    <property type="entry name" value="GGDEF"/>
    <property type="match status" value="1"/>
</dbReference>
<organism evidence="3 4">
    <name type="scientific">Faecalicatena faecalis</name>
    <dbReference type="NCBI Taxonomy" id="2726362"/>
    <lineage>
        <taxon>Bacteria</taxon>
        <taxon>Bacillati</taxon>
        <taxon>Bacillota</taxon>
        <taxon>Clostridia</taxon>
        <taxon>Lachnospirales</taxon>
        <taxon>Lachnospiraceae</taxon>
        <taxon>Faecalicatena</taxon>
    </lineage>
</organism>
<dbReference type="EMBL" id="JABACJ020000003">
    <property type="protein sequence ID" value="MBU3875325.1"/>
    <property type="molecule type" value="Genomic_DNA"/>
</dbReference>
<dbReference type="Gene3D" id="3.30.450.20">
    <property type="entry name" value="PAS domain"/>
    <property type="match status" value="1"/>
</dbReference>
<keyword evidence="3" id="KW-0808">Transferase</keyword>
<evidence type="ECO:0000259" key="2">
    <source>
        <dbReference type="PROSITE" id="PS50887"/>
    </source>
</evidence>
<keyword evidence="1" id="KW-0472">Membrane</keyword>
<feature type="transmembrane region" description="Helical" evidence="1">
    <location>
        <begin position="296"/>
        <end position="316"/>
    </location>
</feature>
<keyword evidence="4" id="KW-1185">Reference proteome</keyword>
<dbReference type="SUPFAM" id="SSF55073">
    <property type="entry name" value="Nucleotide cyclase"/>
    <property type="match status" value="1"/>
</dbReference>
<proteinExistence type="predicted"/>
<gene>
    <name evidence="3" type="ORF">HGO97_005770</name>
</gene>
<dbReference type="InterPro" id="IPR050469">
    <property type="entry name" value="Diguanylate_Cyclase"/>
</dbReference>
<dbReference type="GO" id="GO:0052621">
    <property type="term" value="F:diguanylate cyclase activity"/>
    <property type="evidence" value="ECO:0007669"/>
    <property type="project" value="UniProtKB-EC"/>
</dbReference>
<comment type="caution">
    <text evidence="3">The sequence shown here is derived from an EMBL/GenBank/DDBJ whole genome shotgun (WGS) entry which is preliminary data.</text>
</comment>
<dbReference type="SMART" id="SM00267">
    <property type="entry name" value="GGDEF"/>
    <property type="match status" value="1"/>
</dbReference>
<dbReference type="NCBIfam" id="TIGR00254">
    <property type="entry name" value="GGDEF"/>
    <property type="match status" value="1"/>
</dbReference>
<dbReference type="InterPro" id="IPR043128">
    <property type="entry name" value="Rev_trsase/Diguanyl_cyclase"/>
</dbReference>
<evidence type="ECO:0000313" key="3">
    <source>
        <dbReference type="EMBL" id="MBU3875325.1"/>
    </source>
</evidence>
<dbReference type="InterPro" id="IPR000160">
    <property type="entry name" value="GGDEF_dom"/>
</dbReference>
<accession>A0ABS6D1F4</accession>
<dbReference type="PANTHER" id="PTHR45138">
    <property type="entry name" value="REGULATORY COMPONENTS OF SENSORY TRANSDUCTION SYSTEM"/>
    <property type="match status" value="1"/>
</dbReference>
<dbReference type="InterPro" id="IPR029787">
    <property type="entry name" value="Nucleotide_cyclase"/>
</dbReference>
<dbReference type="Gene3D" id="3.30.70.270">
    <property type="match status" value="1"/>
</dbReference>
<dbReference type="PROSITE" id="PS50887">
    <property type="entry name" value="GGDEF"/>
    <property type="match status" value="1"/>
</dbReference>
<protein>
    <submittedName>
        <fullName evidence="3">Diguanylate cyclase</fullName>
        <ecNumber evidence="3">2.7.7.65</ecNumber>
    </submittedName>
</protein>
<reference evidence="3 4" key="1">
    <citation type="submission" date="2021-06" db="EMBL/GenBank/DDBJ databases">
        <title>Faecalicatena sp. nov. isolated from porcine feces.</title>
        <authorList>
            <person name="Oh B.S."/>
            <person name="Lee J.H."/>
        </authorList>
    </citation>
    <scope>NUCLEOTIDE SEQUENCE [LARGE SCALE GENOMIC DNA]</scope>
    <source>
        <strain evidence="3 4">AGMB00832</strain>
    </source>
</reference>
<sequence length="625" mass="71835">MEMNQKKHVLMLGVRIVLVFLAAFSILVFTVYVVFSKNFQSMLTDYTMQLIGSMVDQGVISVENELNSSKEALEDFAGSFEVPSDIEQIEFPKNFNASNMLRLVYVSESGTVSSDGRELDVRERQDIRKAYTGESCLYGPYFNEEKEYVMCYSAPVYKNGRVAGVLSMEKDGYYFSNLIKNLTYANTGESYIINAEGTDIAVSNQDHISWVNDCYNARLVLREGEEAEVRSVMELEEKGLSGESGVGTYYWDDGLCYLAYAPIPSVHWVLLAGIREEELISMMKSTFITSLAEGPILQMCLIVFFIMMSLISYWIISSAKKNAAIHQKLNIIANYDTLTGTKNRNSYHTAIDTFDGQSYHSFGCIYTDVNGLHEINNRLGHQAGDLMLETVADKLVEAFQKGEVYRIGGDEFVVLCQDMEKQDVYDYINQVRQDLMLKGYEISIGVEWRDKEIDIKSMVTLAEKAMQRDKEHFYKENGKERQMRTLNQAIEQMVLEKQDADTFLSVLSPEFKGVYFVDLASDTIRHLFIPSYFEEMLKESGDKFSKAMVLYAERIVKPEFRKDFIEFCDYQNLEIQLNSSSSTEYSYQRMDGSWLTLRILKFKNYKPQTQETLWIFEVNDNENTM</sequence>
<dbReference type="Pfam" id="PF00990">
    <property type="entry name" value="GGDEF"/>
    <property type="match status" value="1"/>
</dbReference>
<keyword evidence="1" id="KW-1133">Transmembrane helix</keyword>
<keyword evidence="1" id="KW-0812">Transmembrane</keyword>
<keyword evidence="3" id="KW-0548">Nucleotidyltransferase</keyword>
<dbReference type="PANTHER" id="PTHR45138:SF9">
    <property type="entry name" value="DIGUANYLATE CYCLASE DGCM-RELATED"/>
    <property type="match status" value="1"/>
</dbReference>
<evidence type="ECO:0000313" key="4">
    <source>
        <dbReference type="Proteomes" id="UP000723714"/>
    </source>
</evidence>
<feature type="transmembrane region" description="Helical" evidence="1">
    <location>
        <begin position="12"/>
        <end position="35"/>
    </location>
</feature>
<dbReference type="EC" id="2.7.7.65" evidence="3"/>
<dbReference type="CDD" id="cd12912">
    <property type="entry name" value="PDC2_MCP_like"/>
    <property type="match status" value="1"/>
</dbReference>
<evidence type="ECO:0000256" key="1">
    <source>
        <dbReference type="SAM" id="Phobius"/>
    </source>
</evidence>
<dbReference type="Proteomes" id="UP000723714">
    <property type="component" value="Unassembled WGS sequence"/>
</dbReference>
<feature type="domain" description="GGDEF" evidence="2">
    <location>
        <begin position="360"/>
        <end position="487"/>
    </location>
</feature>